<keyword evidence="2" id="KW-1185">Reference proteome</keyword>
<accession>A0A9W7I6V4</accession>
<protein>
    <submittedName>
        <fullName evidence="1">Uncharacterized protein</fullName>
    </submittedName>
</protein>
<name>A0A9W7I6V4_HIBTR</name>
<reference evidence="1" key="1">
    <citation type="submission" date="2023-05" db="EMBL/GenBank/DDBJ databases">
        <title>Genome and transcriptome analyses reveal genes involved in the formation of fine ridges on petal epidermal cells in Hibiscus trionum.</title>
        <authorList>
            <person name="Koshimizu S."/>
            <person name="Masuda S."/>
            <person name="Ishii T."/>
            <person name="Shirasu K."/>
            <person name="Hoshino A."/>
            <person name="Arita M."/>
        </authorList>
    </citation>
    <scope>NUCLEOTIDE SEQUENCE</scope>
    <source>
        <strain evidence="1">Hamamatsu line</strain>
    </source>
</reference>
<sequence length="75" mass="8710">MGWNYMNKESLKFLGLLPSLIYLDLSFNSMEGPLLNIELANLNNLKVLNLNRNDLNGTLTIHELTRFTRFELQLL</sequence>
<gene>
    <name evidence="1" type="ORF">HRI_002672100</name>
</gene>
<organism evidence="1 2">
    <name type="scientific">Hibiscus trionum</name>
    <name type="common">Flower of an hour</name>
    <dbReference type="NCBI Taxonomy" id="183268"/>
    <lineage>
        <taxon>Eukaryota</taxon>
        <taxon>Viridiplantae</taxon>
        <taxon>Streptophyta</taxon>
        <taxon>Embryophyta</taxon>
        <taxon>Tracheophyta</taxon>
        <taxon>Spermatophyta</taxon>
        <taxon>Magnoliopsida</taxon>
        <taxon>eudicotyledons</taxon>
        <taxon>Gunneridae</taxon>
        <taxon>Pentapetalae</taxon>
        <taxon>rosids</taxon>
        <taxon>malvids</taxon>
        <taxon>Malvales</taxon>
        <taxon>Malvaceae</taxon>
        <taxon>Malvoideae</taxon>
        <taxon>Hibiscus</taxon>
    </lineage>
</organism>
<dbReference type="Proteomes" id="UP001165190">
    <property type="component" value="Unassembled WGS sequence"/>
</dbReference>
<dbReference type="OrthoDB" id="973305at2759"/>
<evidence type="ECO:0000313" key="2">
    <source>
        <dbReference type="Proteomes" id="UP001165190"/>
    </source>
</evidence>
<dbReference type="EMBL" id="BSYR01000024">
    <property type="protein sequence ID" value="GMI90028.1"/>
    <property type="molecule type" value="Genomic_DNA"/>
</dbReference>
<dbReference type="PRINTS" id="PR00019">
    <property type="entry name" value="LEURICHRPT"/>
</dbReference>
<dbReference type="SUPFAM" id="SSF52058">
    <property type="entry name" value="L domain-like"/>
    <property type="match status" value="1"/>
</dbReference>
<dbReference type="InterPro" id="IPR032675">
    <property type="entry name" value="LRR_dom_sf"/>
</dbReference>
<dbReference type="AlphaFoldDB" id="A0A9W7I6V4"/>
<dbReference type="Gene3D" id="3.80.10.10">
    <property type="entry name" value="Ribonuclease Inhibitor"/>
    <property type="match status" value="1"/>
</dbReference>
<evidence type="ECO:0000313" key="1">
    <source>
        <dbReference type="EMBL" id="GMI90028.1"/>
    </source>
</evidence>
<comment type="caution">
    <text evidence="1">The sequence shown here is derived from an EMBL/GenBank/DDBJ whole genome shotgun (WGS) entry which is preliminary data.</text>
</comment>
<proteinExistence type="predicted"/>